<proteinExistence type="predicted"/>
<dbReference type="AlphaFoldDB" id="A0AAU7RQA7"/>
<reference evidence="1" key="1">
    <citation type="submission" date="2024-06" db="EMBL/GenBank/DDBJ databases">
        <authorList>
            <person name="Li T."/>
            <person name="Gao R."/>
        </authorList>
    </citation>
    <scope>NUCLEOTIDE SEQUENCE</scope>
    <source>
        <strain evidence="1">ZPR3</strain>
    </source>
</reference>
<evidence type="ECO:0008006" key="2">
    <source>
        <dbReference type="Google" id="ProtNLM"/>
    </source>
</evidence>
<accession>A0AAU7RQA7</accession>
<protein>
    <recommendedName>
        <fullName evidence="2">KTSC domain-containing protein</fullName>
    </recommendedName>
</protein>
<dbReference type="RefSeq" id="WP_349956804.1">
    <property type="nucleotide sequence ID" value="NZ_CP157960.1"/>
</dbReference>
<name>A0AAU7RQA7_9HYPH</name>
<evidence type="ECO:0000313" key="1">
    <source>
        <dbReference type="EMBL" id="XBT92415.1"/>
    </source>
</evidence>
<organism evidence="1">
    <name type="scientific">Rhizobium sp. ZPR3</name>
    <dbReference type="NCBI Taxonomy" id="3158967"/>
    <lineage>
        <taxon>Bacteria</taxon>
        <taxon>Pseudomonadati</taxon>
        <taxon>Pseudomonadota</taxon>
        <taxon>Alphaproteobacteria</taxon>
        <taxon>Hyphomicrobiales</taxon>
        <taxon>Rhizobiaceae</taxon>
        <taxon>Rhizobium/Agrobacterium group</taxon>
        <taxon>Rhizobium</taxon>
    </lineage>
</organism>
<gene>
    <name evidence="1" type="ORF">ABM479_16805</name>
</gene>
<sequence length="84" mass="9626">MQLEKELDIAEISAALHPKRRIVVLQREDGLYTYAEQYHYVSHYEGKIIAEGWATLPSDDIFSTSEIAETEGRAAFSRRYGVAY</sequence>
<dbReference type="EMBL" id="CP157960">
    <property type="protein sequence ID" value="XBT92415.1"/>
    <property type="molecule type" value="Genomic_DNA"/>
</dbReference>